<keyword evidence="11" id="KW-1185">Reference proteome</keyword>
<sequence>MRRENDNEDAEAFIQNIGPLAVKRYKFSDVRKMTNSFKDKLGQGGYGDVYEGKLLNGCRVAVKVLKESRGNGEDFVNVAASIRRTSHVNAVTLVGYCFEVRKKRSCMSSYPMDHLRSSYTETVILWKLLHTWNWKDSFKLPPDNSRA</sequence>
<dbReference type="GO" id="GO:0004674">
    <property type="term" value="F:protein serine/threonine kinase activity"/>
    <property type="evidence" value="ECO:0007669"/>
    <property type="project" value="UniProtKB-KW"/>
</dbReference>
<reference evidence="10 11" key="1">
    <citation type="journal article" date="2018" name="Nat. Genet.">
        <title>The Rosa genome provides new insights in the design of modern roses.</title>
        <authorList>
            <person name="Bendahmane M."/>
        </authorList>
    </citation>
    <scope>NUCLEOTIDE SEQUENCE [LARGE SCALE GENOMIC DNA]</scope>
    <source>
        <strain evidence="11">cv. Old Blush</strain>
    </source>
</reference>
<evidence type="ECO:0000256" key="7">
    <source>
        <dbReference type="ARBA" id="ARBA00023180"/>
    </source>
</evidence>
<keyword evidence="10" id="KW-0808">Transferase</keyword>
<dbReference type="Gene3D" id="3.30.200.20">
    <property type="entry name" value="Phosphorylase Kinase, domain 1"/>
    <property type="match status" value="1"/>
</dbReference>
<keyword evidence="6" id="KW-0472">Membrane</keyword>
<dbReference type="SUPFAM" id="SSF56112">
    <property type="entry name" value="Protein kinase-like (PK-like)"/>
    <property type="match status" value="1"/>
</dbReference>
<evidence type="ECO:0000256" key="4">
    <source>
        <dbReference type="ARBA" id="ARBA00022729"/>
    </source>
</evidence>
<dbReference type="AlphaFoldDB" id="A0A2P6QFG2"/>
<keyword evidence="7" id="KW-0325">Glycoprotein</keyword>
<dbReference type="InterPro" id="IPR017441">
    <property type="entry name" value="Protein_kinase_ATP_BS"/>
</dbReference>
<evidence type="ECO:0000313" key="10">
    <source>
        <dbReference type="EMBL" id="PRQ32920.1"/>
    </source>
</evidence>
<proteinExistence type="predicted"/>
<gene>
    <name evidence="10" type="ORF">RchiOBHm_Chr5g0051751</name>
</gene>
<evidence type="ECO:0000256" key="5">
    <source>
        <dbReference type="ARBA" id="ARBA00022989"/>
    </source>
</evidence>
<evidence type="ECO:0000313" key="11">
    <source>
        <dbReference type="Proteomes" id="UP000238479"/>
    </source>
</evidence>
<name>A0A2P6QFG2_ROSCH</name>
<comment type="subcellular location">
    <subcellularLocation>
        <location evidence="1">Membrane</location>
        <topology evidence="1">Single-pass type I membrane protein</topology>
    </subcellularLocation>
</comment>
<organism evidence="10 11">
    <name type="scientific">Rosa chinensis</name>
    <name type="common">China rose</name>
    <dbReference type="NCBI Taxonomy" id="74649"/>
    <lineage>
        <taxon>Eukaryota</taxon>
        <taxon>Viridiplantae</taxon>
        <taxon>Streptophyta</taxon>
        <taxon>Embryophyta</taxon>
        <taxon>Tracheophyta</taxon>
        <taxon>Spermatophyta</taxon>
        <taxon>Magnoliopsida</taxon>
        <taxon>eudicotyledons</taxon>
        <taxon>Gunneridae</taxon>
        <taxon>Pentapetalae</taxon>
        <taxon>rosids</taxon>
        <taxon>fabids</taxon>
        <taxon>Rosales</taxon>
        <taxon>Rosaceae</taxon>
        <taxon>Rosoideae</taxon>
        <taxon>Rosoideae incertae sedis</taxon>
        <taxon>Rosa</taxon>
    </lineage>
</organism>
<dbReference type="GO" id="GO:0008889">
    <property type="term" value="F:glycerophosphodiester phosphodiesterase activity"/>
    <property type="evidence" value="ECO:0007669"/>
    <property type="project" value="UniProtKB-EC"/>
</dbReference>
<dbReference type="InterPro" id="IPR001245">
    <property type="entry name" value="Ser-Thr/Tyr_kinase_cat_dom"/>
</dbReference>
<dbReference type="Proteomes" id="UP000238479">
    <property type="component" value="Chromosome 5"/>
</dbReference>
<keyword evidence="3" id="KW-0812">Transmembrane</keyword>
<keyword evidence="8" id="KW-0547">Nucleotide-binding</keyword>
<keyword evidence="2" id="KW-0723">Serine/threonine-protein kinase</keyword>
<comment type="caution">
    <text evidence="10">The sequence shown here is derived from an EMBL/GenBank/DDBJ whole genome shotgun (WGS) entry which is preliminary data.</text>
</comment>
<evidence type="ECO:0000256" key="1">
    <source>
        <dbReference type="ARBA" id="ARBA00004479"/>
    </source>
</evidence>
<evidence type="ECO:0000256" key="6">
    <source>
        <dbReference type="ARBA" id="ARBA00023136"/>
    </source>
</evidence>
<feature type="binding site" evidence="8">
    <location>
        <position position="63"/>
    </location>
    <ligand>
        <name>ATP</name>
        <dbReference type="ChEBI" id="CHEBI:30616"/>
    </ligand>
</feature>
<protein>
    <submittedName>
        <fullName evidence="10">Putative glycerophosphodiester phosphodiesterase, protein kinase RLK-Pelle-LRK10L-2 family</fullName>
        <ecNumber evidence="10">3.1.4.46</ecNumber>
    </submittedName>
</protein>
<dbReference type="InterPro" id="IPR011009">
    <property type="entry name" value="Kinase-like_dom_sf"/>
</dbReference>
<evidence type="ECO:0000259" key="9">
    <source>
        <dbReference type="Pfam" id="PF07714"/>
    </source>
</evidence>
<dbReference type="GO" id="GO:0005524">
    <property type="term" value="F:ATP binding"/>
    <property type="evidence" value="ECO:0007669"/>
    <property type="project" value="UniProtKB-UniRule"/>
</dbReference>
<dbReference type="InterPro" id="IPR045874">
    <property type="entry name" value="LRK10/LRL21-25-like"/>
</dbReference>
<keyword evidence="10" id="KW-0418">Kinase</keyword>
<keyword evidence="4" id="KW-0732">Signal</keyword>
<evidence type="ECO:0000256" key="8">
    <source>
        <dbReference type="PROSITE-ProRule" id="PRU10141"/>
    </source>
</evidence>
<keyword evidence="10" id="KW-0378">Hydrolase</keyword>
<dbReference type="Pfam" id="PF07714">
    <property type="entry name" value="PK_Tyr_Ser-Thr"/>
    <property type="match status" value="1"/>
</dbReference>
<dbReference type="GO" id="GO:0016020">
    <property type="term" value="C:membrane"/>
    <property type="evidence" value="ECO:0007669"/>
    <property type="project" value="UniProtKB-SubCell"/>
</dbReference>
<dbReference type="PROSITE" id="PS00107">
    <property type="entry name" value="PROTEIN_KINASE_ATP"/>
    <property type="match status" value="1"/>
</dbReference>
<accession>A0A2P6QFG2</accession>
<dbReference type="Gramene" id="PRQ32920">
    <property type="protein sequence ID" value="PRQ32920"/>
    <property type="gene ID" value="RchiOBHm_Chr5g0051751"/>
</dbReference>
<evidence type="ECO:0000256" key="2">
    <source>
        <dbReference type="ARBA" id="ARBA00022527"/>
    </source>
</evidence>
<evidence type="ECO:0000256" key="3">
    <source>
        <dbReference type="ARBA" id="ARBA00022692"/>
    </source>
</evidence>
<dbReference type="PANTHER" id="PTHR27009">
    <property type="entry name" value="RUST RESISTANCE KINASE LR10-RELATED"/>
    <property type="match status" value="1"/>
</dbReference>
<feature type="domain" description="Serine-threonine/tyrosine-protein kinase catalytic" evidence="9">
    <location>
        <begin position="37"/>
        <end position="101"/>
    </location>
</feature>
<dbReference type="EMBL" id="PDCK01000043">
    <property type="protein sequence ID" value="PRQ32920.1"/>
    <property type="molecule type" value="Genomic_DNA"/>
</dbReference>
<keyword evidence="5" id="KW-1133">Transmembrane helix</keyword>
<keyword evidence="8" id="KW-0067">ATP-binding</keyword>
<dbReference type="EC" id="3.1.4.46" evidence="10"/>